<evidence type="ECO:0000313" key="14">
    <source>
        <dbReference type="EMBL" id="CDQ11786.1"/>
    </source>
</evidence>
<dbReference type="RefSeq" id="WP_035195041.1">
    <property type="nucleotide sequence ID" value="NZ_CCCS020000057.1"/>
</dbReference>
<evidence type="ECO:0000256" key="10">
    <source>
        <dbReference type="ARBA" id="ARBA00053030"/>
    </source>
</evidence>
<feature type="domain" description="Trehalase-like N-terminal" evidence="13">
    <location>
        <begin position="3"/>
        <end position="193"/>
    </location>
</feature>
<dbReference type="GO" id="GO:0005993">
    <property type="term" value="P:trehalose catabolic process"/>
    <property type="evidence" value="ECO:0007669"/>
    <property type="project" value="UniProtKB-ARBA"/>
</dbReference>
<dbReference type="InterPro" id="IPR012341">
    <property type="entry name" value="6hp_glycosidase-like_sf"/>
</dbReference>
<reference evidence="14" key="1">
    <citation type="submission" date="2014-03" db="EMBL/GenBank/DDBJ databases">
        <authorList>
            <person name="Genoscope - CEA"/>
        </authorList>
    </citation>
    <scope>NUCLEOTIDE SEQUENCE [LARGE SCALE GENOMIC DNA]</scope>
    <source>
        <strain evidence="14">CF27</strain>
    </source>
</reference>
<evidence type="ECO:0000259" key="13">
    <source>
        <dbReference type="Pfam" id="PF19291"/>
    </source>
</evidence>
<evidence type="ECO:0000256" key="6">
    <source>
        <dbReference type="ARBA" id="ARBA00023277"/>
    </source>
</evidence>
<dbReference type="Proteomes" id="UP000193925">
    <property type="component" value="Chromosome AFERRI"/>
</dbReference>
<evidence type="ECO:0000259" key="12">
    <source>
        <dbReference type="Pfam" id="PF00723"/>
    </source>
</evidence>
<evidence type="ECO:0000256" key="2">
    <source>
        <dbReference type="ARBA" id="ARBA00006188"/>
    </source>
</evidence>
<comment type="cofactor">
    <cofactor evidence="10">
        <name>phosphate</name>
        <dbReference type="ChEBI" id="CHEBI:43474"/>
    </cofactor>
</comment>
<reference evidence="14" key="2">
    <citation type="submission" date="2014-07" db="EMBL/GenBank/DDBJ databases">
        <title>Initial genome analysis of the psychrotolerant acidophile Acidithiobacillus ferrivorans CF27: insights into iron and sulfur oxidation pathways and into biofilm formation.</title>
        <authorList>
            <person name="Talla E."/>
            <person name="Hedrich S."/>
            <person name="Mangenot S."/>
            <person name="Ji B."/>
            <person name="Johnson D.B."/>
            <person name="Barbe V."/>
            <person name="Bonnefoy V."/>
        </authorList>
    </citation>
    <scope>NUCLEOTIDE SEQUENCE [LARGE SCALE GENOMIC DNA]</scope>
    <source>
        <strain evidence="14">CF27</strain>
    </source>
</reference>
<gene>
    <name evidence="15" type="ORF">AFERRI_20127</name>
    <name evidence="14" type="ORF">AFERRI_600012</name>
</gene>
<name>A0A060UTW9_9PROT</name>
<evidence type="ECO:0000256" key="8">
    <source>
        <dbReference type="ARBA" id="ARBA00030473"/>
    </source>
</evidence>
<protein>
    <recommendedName>
        <fullName evidence="4">Trehalase</fullName>
        <ecNumber evidence="3">3.2.1.28</ecNumber>
    </recommendedName>
    <alternativeName>
        <fullName evidence="8">Alpha,alpha-trehalase</fullName>
    </alternativeName>
    <alternativeName>
        <fullName evidence="9">Alpha,alpha-trehalose glucohydrolase</fullName>
    </alternativeName>
</protein>
<keyword evidence="16" id="KW-1185">Reference proteome</keyword>
<dbReference type="PANTHER" id="PTHR31616:SF0">
    <property type="entry name" value="GLUCAN 1,4-ALPHA-GLUCOSIDASE"/>
    <property type="match status" value="1"/>
</dbReference>
<evidence type="ECO:0000256" key="4">
    <source>
        <dbReference type="ARBA" id="ARBA00019905"/>
    </source>
</evidence>
<keyword evidence="6" id="KW-0119">Carbohydrate metabolism</keyword>
<sequence length="607" mass="68315">MPLPIEDYALIGDCHTAALVGSDGSIDWLCFPRFDSGACFAALLGEPEHGRWLIAPVAEVRNIRRKYRHSTLILETDFETGAGAVRIIDFMSLSEERWDVLRIIEGLRGRVAMRMELIIRFDYGSIMPWVQRSGDTLLATAGPDRLELRSEVAVHGENMKTMAEFHVSKGERINFALNYRPSYEAAQSTIDPEQELVATENEWCKWSERCTYQGRWRDAVLRSLITLKALTYAPTGGIIAAPTTSLPEQHGGVRNWDYRYCWLRDATFTLNALLLAGYHEEAVAWREWLLRAIAGSPESLQTLYSVTGERRLEEYVVDWLPGYGRAVPVRLGNAASKQFQLDVYGEVMDTLHLARTVGLDPEPAAWRVQVAILQFLESNWQQPDDGIWEMRGPQRHYTYSKVMAWVAFDRAVKDVEAFKLDGPVERWRQVRDAIHAQVCSESYDAQRNTFVQFYGAPHLDASLLLIPQVGFLPSDDPRVLGTIEAIKRDLVVDGLVLRYKTDADIDALPSGEGAFLPCSYWLAGSLALIGRREEAEALFERLLGLSNDVGLLAEEYDTRGRCMLGNFPQALTHTALINTAYLLSIPEEQAKRVSEAGERPAAVLQTS</sequence>
<organism evidence="14">
    <name type="scientific">Acidithiobacillus ferrivorans</name>
    <dbReference type="NCBI Taxonomy" id="160808"/>
    <lineage>
        <taxon>Bacteria</taxon>
        <taxon>Pseudomonadati</taxon>
        <taxon>Pseudomonadota</taxon>
        <taxon>Acidithiobacillia</taxon>
        <taxon>Acidithiobacillales</taxon>
        <taxon>Acidithiobacillaceae</taxon>
        <taxon>Acidithiobacillus</taxon>
    </lineage>
</organism>
<proteinExistence type="inferred from homology"/>
<dbReference type="EMBL" id="CCCS020000057">
    <property type="protein sequence ID" value="CDQ11786.1"/>
    <property type="molecule type" value="Genomic_DNA"/>
</dbReference>
<keyword evidence="7" id="KW-0326">Glycosidase</keyword>
<evidence type="ECO:0000256" key="11">
    <source>
        <dbReference type="ARBA" id="ARBA00060615"/>
    </source>
</evidence>
<dbReference type="Pfam" id="PF19291">
    <property type="entry name" value="TREH_N"/>
    <property type="match status" value="1"/>
</dbReference>
<dbReference type="Pfam" id="PF00723">
    <property type="entry name" value="Glyco_hydro_15"/>
    <property type="match status" value="1"/>
</dbReference>
<evidence type="ECO:0000256" key="5">
    <source>
        <dbReference type="ARBA" id="ARBA00022801"/>
    </source>
</evidence>
<dbReference type="EC" id="3.2.1.28" evidence="3"/>
<evidence type="ECO:0000256" key="7">
    <source>
        <dbReference type="ARBA" id="ARBA00023295"/>
    </source>
</evidence>
<dbReference type="Gene3D" id="1.50.10.10">
    <property type="match status" value="1"/>
</dbReference>
<evidence type="ECO:0000256" key="3">
    <source>
        <dbReference type="ARBA" id="ARBA00012757"/>
    </source>
</evidence>
<reference evidence="15 16" key="3">
    <citation type="submission" date="2017-03" db="EMBL/GenBank/DDBJ databases">
        <authorList>
            <person name="Regsiter A."/>
            <person name="William W."/>
        </authorList>
    </citation>
    <scope>NUCLEOTIDE SEQUENCE [LARGE SCALE GENOMIC DNA]</scope>
    <source>
        <strain evidence="15">PRJEB5721</strain>
    </source>
</reference>
<comment type="similarity">
    <text evidence="2">Belongs to the glycosyl hydrolase 15 family.</text>
</comment>
<dbReference type="AlphaFoldDB" id="A0A060UTW9"/>
<dbReference type="InterPro" id="IPR045582">
    <property type="entry name" value="Trehalase-like_N"/>
</dbReference>
<accession>A0A060UTW9</accession>
<dbReference type="InterPro" id="IPR011613">
    <property type="entry name" value="GH15-like"/>
</dbReference>
<keyword evidence="5 14" id="KW-0378">Hydrolase</keyword>
<dbReference type="SUPFAM" id="SSF48208">
    <property type="entry name" value="Six-hairpin glycosidases"/>
    <property type="match status" value="1"/>
</dbReference>
<feature type="domain" description="GH15-like" evidence="12">
    <location>
        <begin position="216"/>
        <end position="580"/>
    </location>
</feature>
<dbReference type="EMBL" id="LT841305">
    <property type="protein sequence ID" value="SMH65345.1"/>
    <property type="molecule type" value="Genomic_DNA"/>
</dbReference>
<dbReference type="FunFam" id="1.50.10.10:FF:000005">
    <property type="entry name" value="Glycosyl hydrolase, glucoamylase"/>
    <property type="match status" value="1"/>
</dbReference>
<evidence type="ECO:0000256" key="9">
    <source>
        <dbReference type="ARBA" id="ARBA00031637"/>
    </source>
</evidence>
<evidence type="ECO:0000256" key="1">
    <source>
        <dbReference type="ARBA" id="ARBA00001576"/>
    </source>
</evidence>
<comment type="catalytic activity">
    <reaction evidence="1">
        <text>alpha,alpha-trehalose + H2O = alpha-D-glucose + beta-D-glucose</text>
        <dbReference type="Rhea" id="RHEA:32675"/>
        <dbReference type="ChEBI" id="CHEBI:15377"/>
        <dbReference type="ChEBI" id="CHEBI:15903"/>
        <dbReference type="ChEBI" id="CHEBI:16551"/>
        <dbReference type="ChEBI" id="CHEBI:17925"/>
        <dbReference type="EC" id="3.2.1.28"/>
    </reaction>
</comment>
<dbReference type="GO" id="GO:0004555">
    <property type="term" value="F:alpha,alpha-trehalase activity"/>
    <property type="evidence" value="ECO:0007669"/>
    <property type="project" value="UniProtKB-EC"/>
</dbReference>
<evidence type="ECO:0000313" key="16">
    <source>
        <dbReference type="Proteomes" id="UP000193925"/>
    </source>
</evidence>
<dbReference type="InterPro" id="IPR008928">
    <property type="entry name" value="6-hairpin_glycosidase_sf"/>
</dbReference>
<evidence type="ECO:0000313" key="15">
    <source>
        <dbReference type="EMBL" id="SMH65345.1"/>
    </source>
</evidence>
<comment type="pathway">
    <text evidence="11">Glycan degradation; trehalose degradation; D-glucose from alpha,alpha-trehalose: step 1/1.</text>
</comment>
<dbReference type="PANTHER" id="PTHR31616">
    <property type="entry name" value="TREHALASE"/>
    <property type="match status" value="1"/>
</dbReference>